<evidence type="ECO:0008006" key="6">
    <source>
        <dbReference type="Google" id="ProtNLM"/>
    </source>
</evidence>
<keyword evidence="2" id="KW-0472">Membrane</keyword>
<evidence type="ECO:0000313" key="4">
    <source>
        <dbReference type="EMBL" id="KZV92541.1"/>
    </source>
</evidence>
<dbReference type="OrthoDB" id="3303925at2759"/>
<dbReference type="InParanoid" id="A0A165HW43"/>
<reference evidence="4 5" key="1">
    <citation type="journal article" date="2016" name="Mol. Biol. Evol.">
        <title>Comparative Genomics of Early-Diverging Mushroom-Forming Fungi Provides Insights into the Origins of Lignocellulose Decay Capabilities.</title>
        <authorList>
            <person name="Nagy L.G."/>
            <person name="Riley R."/>
            <person name="Tritt A."/>
            <person name="Adam C."/>
            <person name="Daum C."/>
            <person name="Floudas D."/>
            <person name="Sun H."/>
            <person name="Yadav J.S."/>
            <person name="Pangilinan J."/>
            <person name="Larsson K.H."/>
            <person name="Matsuura K."/>
            <person name="Barry K."/>
            <person name="Labutti K."/>
            <person name="Kuo R."/>
            <person name="Ohm R.A."/>
            <person name="Bhattacharya S.S."/>
            <person name="Shirouzu T."/>
            <person name="Yoshinaga Y."/>
            <person name="Martin F.M."/>
            <person name="Grigoriev I.V."/>
            <person name="Hibbett D.S."/>
        </authorList>
    </citation>
    <scope>NUCLEOTIDE SEQUENCE [LARGE SCALE GENOMIC DNA]</scope>
    <source>
        <strain evidence="4 5">HHB12029</strain>
    </source>
</reference>
<evidence type="ECO:0000256" key="2">
    <source>
        <dbReference type="SAM" id="Phobius"/>
    </source>
</evidence>
<accession>A0A165HW43</accession>
<feature type="transmembrane region" description="Helical" evidence="2">
    <location>
        <begin position="169"/>
        <end position="190"/>
    </location>
</feature>
<name>A0A165HW43_EXIGL</name>
<evidence type="ECO:0000256" key="1">
    <source>
        <dbReference type="SAM" id="MobiDB-lite"/>
    </source>
</evidence>
<keyword evidence="3" id="KW-0732">Signal</keyword>
<gene>
    <name evidence="4" type="ORF">EXIGLDRAFT_71417</name>
</gene>
<proteinExistence type="predicted"/>
<feature type="region of interest" description="Disordered" evidence="1">
    <location>
        <begin position="250"/>
        <end position="271"/>
    </location>
</feature>
<protein>
    <recommendedName>
        <fullName evidence="6">Autophagy-related protein 27</fullName>
    </recommendedName>
</protein>
<sequence>MPVPFAAVLLTLAVASTVLARFTTPGCWQRNCLVQNDAGTLCLQAAYNGPMKKCTDAVLSLLLDVHINSKIGLSIAYYDELGSFLGPTIWPVPNPLPFTVFVCMTGRRSDTSGGHRTLCRTALHDDDIHHAAAHIRECAVELPQRFVSDGCYTASPESSAAANSIDRPALVHALFVLGGIVTIATLVAWFRKPLKDGWQYVVNGRYSRRILHYARREEHIVRPFDLSQYDRNLGRLGPAVPQNALRVMVSSSSRDNSNVATRRSVQREVPQ</sequence>
<keyword evidence="2" id="KW-1133">Transmembrane helix</keyword>
<organism evidence="4 5">
    <name type="scientific">Exidia glandulosa HHB12029</name>
    <dbReference type="NCBI Taxonomy" id="1314781"/>
    <lineage>
        <taxon>Eukaryota</taxon>
        <taxon>Fungi</taxon>
        <taxon>Dikarya</taxon>
        <taxon>Basidiomycota</taxon>
        <taxon>Agaricomycotina</taxon>
        <taxon>Agaricomycetes</taxon>
        <taxon>Auriculariales</taxon>
        <taxon>Exidiaceae</taxon>
        <taxon>Exidia</taxon>
    </lineage>
</organism>
<keyword evidence="2" id="KW-0812">Transmembrane</keyword>
<feature type="chain" id="PRO_5007858911" description="Autophagy-related protein 27" evidence="3">
    <location>
        <begin position="21"/>
        <end position="271"/>
    </location>
</feature>
<dbReference type="AlphaFoldDB" id="A0A165HW43"/>
<dbReference type="Proteomes" id="UP000077266">
    <property type="component" value="Unassembled WGS sequence"/>
</dbReference>
<feature type="compositionally biased region" description="Polar residues" evidence="1">
    <location>
        <begin position="250"/>
        <end position="263"/>
    </location>
</feature>
<keyword evidence="5" id="KW-1185">Reference proteome</keyword>
<feature type="signal peptide" evidence="3">
    <location>
        <begin position="1"/>
        <end position="20"/>
    </location>
</feature>
<evidence type="ECO:0000256" key="3">
    <source>
        <dbReference type="SAM" id="SignalP"/>
    </source>
</evidence>
<dbReference type="EMBL" id="KV426006">
    <property type="protein sequence ID" value="KZV92541.1"/>
    <property type="molecule type" value="Genomic_DNA"/>
</dbReference>
<evidence type="ECO:0000313" key="5">
    <source>
        <dbReference type="Proteomes" id="UP000077266"/>
    </source>
</evidence>